<organism evidence="2 3">
    <name type="scientific">Bimuria novae-zelandiae CBS 107.79</name>
    <dbReference type="NCBI Taxonomy" id="1447943"/>
    <lineage>
        <taxon>Eukaryota</taxon>
        <taxon>Fungi</taxon>
        <taxon>Dikarya</taxon>
        <taxon>Ascomycota</taxon>
        <taxon>Pezizomycotina</taxon>
        <taxon>Dothideomycetes</taxon>
        <taxon>Pleosporomycetidae</taxon>
        <taxon>Pleosporales</taxon>
        <taxon>Massarineae</taxon>
        <taxon>Didymosphaeriaceae</taxon>
        <taxon>Bimuria</taxon>
    </lineage>
</organism>
<evidence type="ECO:0000313" key="3">
    <source>
        <dbReference type="Proteomes" id="UP000800036"/>
    </source>
</evidence>
<feature type="region of interest" description="Disordered" evidence="1">
    <location>
        <begin position="72"/>
        <end position="97"/>
    </location>
</feature>
<proteinExistence type="predicted"/>
<evidence type="ECO:0000256" key="1">
    <source>
        <dbReference type="SAM" id="MobiDB-lite"/>
    </source>
</evidence>
<sequence>MLNVLVVGSLTSPWIPSSILSGGSKSICAGSRRVIVASAEVTGISVRTIERKERSDRIRAGLLNGLQRVPGSSVKTSGLAASSASETTGGGRLPLHWQLSSSSLSTSPMPLSPPVSPSVPVVAWVGAGRKIERTRPIDVSRRSMTTPTIGDVNVDPERSQVQALQAPLGNMGKTASKRASTATCTTNQSRPRKAGGRGLATIAAAVEGFSVPGSSSWNPRPDQVWSLSKMSGATCNCTFVKSMGGEMGMSETKAAGLESVPGTASSSSSVAVKDLTSASDNSTANSTRRALLVEFGFAG</sequence>
<reference evidence="2" key="1">
    <citation type="journal article" date="2020" name="Stud. Mycol.">
        <title>101 Dothideomycetes genomes: a test case for predicting lifestyles and emergence of pathogens.</title>
        <authorList>
            <person name="Haridas S."/>
            <person name="Albert R."/>
            <person name="Binder M."/>
            <person name="Bloem J."/>
            <person name="Labutti K."/>
            <person name="Salamov A."/>
            <person name="Andreopoulos B."/>
            <person name="Baker S."/>
            <person name="Barry K."/>
            <person name="Bills G."/>
            <person name="Bluhm B."/>
            <person name="Cannon C."/>
            <person name="Castanera R."/>
            <person name="Culley D."/>
            <person name="Daum C."/>
            <person name="Ezra D."/>
            <person name="Gonzalez J."/>
            <person name="Henrissat B."/>
            <person name="Kuo A."/>
            <person name="Liang C."/>
            <person name="Lipzen A."/>
            <person name="Lutzoni F."/>
            <person name="Magnuson J."/>
            <person name="Mondo S."/>
            <person name="Nolan M."/>
            <person name="Ohm R."/>
            <person name="Pangilinan J."/>
            <person name="Park H.-J."/>
            <person name="Ramirez L."/>
            <person name="Alfaro M."/>
            <person name="Sun H."/>
            <person name="Tritt A."/>
            <person name="Yoshinaga Y."/>
            <person name="Zwiers L.-H."/>
            <person name="Turgeon B."/>
            <person name="Goodwin S."/>
            <person name="Spatafora J."/>
            <person name="Crous P."/>
            <person name="Grigoriev I."/>
        </authorList>
    </citation>
    <scope>NUCLEOTIDE SEQUENCE</scope>
    <source>
        <strain evidence="2">CBS 107.79</strain>
    </source>
</reference>
<gene>
    <name evidence="2" type="ORF">BU23DRAFT_570403</name>
</gene>
<evidence type="ECO:0000313" key="2">
    <source>
        <dbReference type="EMBL" id="KAF1970940.1"/>
    </source>
</evidence>
<feature type="compositionally biased region" description="Polar residues" evidence="1">
    <location>
        <begin position="73"/>
        <end position="87"/>
    </location>
</feature>
<keyword evidence="3" id="KW-1185">Reference proteome</keyword>
<accession>A0A6A5V2M8</accession>
<dbReference type="Proteomes" id="UP000800036">
    <property type="component" value="Unassembled WGS sequence"/>
</dbReference>
<dbReference type="EMBL" id="ML976697">
    <property type="protein sequence ID" value="KAF1970940.1"/>
    <property type="molecule type" value="Genomic_DNA"/>
</dbReference>
<feature type="region of interest" description="Disordered" evidence="1">
    <location>
        <begin position="171"/>
        <end position="197"/>
    </location>
</feature>
<dbReference type="AlphaFoldDB" id="A0A6A5V2M8"/>
<name>A0A6A5V2M8_9PLEO</name>
<protein>
    <submittedName>
        <fullName evidence="2">Uncharacterized protein</fullName>
    </submittedName>
</protein>
<feature type="compositionally biased region" description="Polar residues" evidence="1">
    <location>
        <begin position="177"/>
        <end position="189"/>
    </location>
</feature>